<organism evidence="2">
    <name type="scientific">candidate division WOR-3 bacterium</name>
    <dbReference type="NCBI Taxonomy" id="2052148"/>
    <lineage>
        <taxon>Bacteria</taxon>
        <taxon>Bacteria division WOR-3</taxon>
    </lineage>
</organism>
<feature type="transmembrane region" description="Helical" evidence="1">
    <location>
        <begin position="36"/>
        <end position="58"/>
    </location>
</feature>
<sequence length="170" mass="19413">MKDELIVIFTSLLPISELRGAIPLAIFKFKFPLWKAFILSIIGNTIPVIFLIFFLEIIERGFSRIKFLKKIFDSLKKRALKRKKIYEKYEIFGIYIFVAIPLPFTGAWTGCLLSYLLKLNPLKAFISIFFGIITAGLVVSLIITVGIKFGILTGILFGILFLFILNLLTR</sequence>
<name>A0A7V4E2Y2_UNCW3</name>
<comment type="caution">
    <text evidence="2">The sequence shown here is derived from an EMBL/GenBank/DDBJ whole genome shotgun (WGS) entry which is preliminary data.</text>
</comment>
<feature type="transmembrane region" description="Helical" evidence="1">
    <location>
        <begin position="122"/>
        <end position="142"/>
    </location>
</feature>
<feature type="transmembrane region" description="Helical" evidence="1">
    <location>
        <begin position="91"/>
        <end position="116"/>
    </location>
</feature>
<proteinExistence type="predicted"/>
<dbReference type="AlphaFoldDB" id="A0A7V4E2Y2"/>
<dbReference type="PANTHER" id="PTHR36007:SF2">
    <property type="entry name" value="TRANSPORT PROTEIN-RELATED"/>
    <property type="match status" value="1"/>
</dbReference>
<protein>
    <submittedName>
        <fullName evidence="2">Ligand-binding protein SH3</fullName>
    </submittedName>
</protein>
<evidence type="ECO:0000256" key="1">
    <source>
        <dbReference type="SAM" id="Phobius"/>
    </source>
</evidence>
<dbReference type="PANTHER" id="PTHR36007">
    <property type="entry name" value="TRANSPORT PROTEIN-RELATED"/>
    <property type="match status" value="1"/>
</dbReference>
<keyword evidence="1" id="KW-0812">Transmembrane</keyword>
<accession>A0A7V4E2Y2</accession>
<dbReference type="Pfam" id="PF06695">
    <property type="entry name" value="Sm_multidrug_ex"/>
    <property type="match status" value="1"/>
</dbReference>
<keyword evidence="1" id="KW-1133">Transmembrane helix</keyword>
<gene>
    <name evidence="2" type="ORF">ENU72_02200</name>
</gene>
<feature type="transmembrane region" description="Helical" evidence="1">
    <location>
        <begin position="149"/>
        <end position="168"/>
    </location>
</feature>
<reference evidence="2" key="1">
    <citation type="journal article" date="2020" name="mSystems">
        <title>Genome- and Community-Level Interaction Insights into Carbon Utilization and Element Cycling Functions of Hydrothermarchaeota in Hydrothermal Sediment.</title>
        <authorList>
            <person name="Zhou Z."/>
            <person name="Liu Y."/>
            <person name="Xu W."/>
            <person name="Pan J."/>
            <person name="Luo Z.H."/>
            <person name="Li M."/>
        </authorList>
    </citation>
    <scope>NUCLEOTIDE SEQUENCE [LARGE SCALE GENOMIC DNA]</scope>
    <source>
        <strain evidence="2">SpSt-695</strain>
    </source>
</reference>
<evidence type="ECO:0000313" key="2">
    <source>
        <dbReference type="EMBL" id="HGK53819.1"/>
    </source>
</evidence>
<keyword evidence="1" id="KW-0472">Membrane</keyword>
<dbReference type="InterPro" id="IPR009577">
    <property type="entry name" value="Sm_multidrug_ex"/>
</dbReference>
<dbReference type="EMBL" id="DTDP01000095">
    <property type="protein sequence ID" value="HGK53819.1"/>
    <property type="molecule type" value="Genomic_DNA"/>
</dbReference>